<keyword evidence="1" id="KW-0472">Membrane</keyword>
<proteinExistence type="predicted"/>
<keyword evidence="1" id="KW-1133">Transmembrane helix</keyword>
<accession>A0ABU4BM18</accession>
<evidence type="ECO:0000256" key="1">
    <source>
        <dbReference type="SAM" id="Phobius"/>
    </source>
</evidence>
<dbReference type="RefSeq" id="WP_317540415.1">
    <property type="nucleotide sequence ID" value="NZ_JAWLKB010000001.1"/>
</dbReference>
<evidence type="ECO:0000313" key="2">
    <source>
        <dbReference type="EMBL" id="MDV6265247.1"/>
    </source>
</evidence>
<evidence type="ECO:0000313" key="3">
    <source>
        <dbReference type="Proteomes" id="UP001185927"/>
    </source>
</evidence>
<feature type="transmembrane region" description="Helical" evidence="1">
    <location>
        <begin position="45"/>
        <end position="66"/>
    </location>
</feature>
<organism evidence="2 3">
    <name type="scientific">Rhodococcus globerulus</name>
    <dbReference type="NCBI Taxonomy" id="33008"/>
    <lineage>
        <taxon>Bacteria</taxon>
        <taxon>Bacillati</taxon>
        <taxon>Actinomycetota</taxon>
        <taxon>Actinomycetes</taxon>
        <taxon>Mycobacteriales</taxon>
        <taxon>Nocardiaceae</taxon>
        <taxon>Rhodococcus</taxon>
    </lineage>
</organism>
<protein>
    <submittedName>
        <fullName evidence="2">Uncharacterized protein</fullName>
    </submittedName>
</protein>
<reference evidence="2 3" key="1">
    <citation type="submission" date="2023-10" db="EMBL/GenBank/DDBJ databases">
        <title>Development of a sustainable strategy for remediation of hydrocarbon-contaminated territories based on the waste exchange concept.</title>
        <authorList>
            <person name="Krivoruchko A."/>
        </authorList>
    </citation>
    <scope>NUCLEOTIDE SEQUENCE [LARGE SCALE GENOMIC DNA]</scope>
    <source>
        <strain evidence="2 3">IEGM 1203</strain>
    </source>
</reference>
<dbReference type="EMBL" id="JAWLKB010000001">
    <property type="protein sequence ID" value="MDV6265247.1"/>
    <property type="molecule type" value="Genomic_DNA"/>
</dbReference>
<gene>
    <name evidence="2" type="ORF">R3Q16_01425</name>
</gene>
<sequence length="170" mass="19102">MKCNFSWPKPADSAIAIAGAVSLWVLTALIALALLGVTIVRGRRWSWSIVAIPVLVACAIMVTAVGRPHFDKYRTQFEDVAQQLLQEPRDPDSDGYRRDQRIGRFDISYANVSSQGHVYFHDARDGLDFMDNPGWVYAPNGVSEKIARQLRLESIDGGWYRFPNIVVGDY</sequence>
<name>A0ABU4BM18_RHOGO</name>
<keyword evidence="1" id="KW-0812">Transmembrane</keyword>
<dbReference type="Proteomes" id="UP001185927">
    <property type="component" value="Unassembled WGS sequence"/>
</dbReference>
<keyword evidence="3" id="KW-1185">Reference proteome</keyword>
<feature type="transmembrane region" description="Helical" evidence="1">
    <location>
        <begin position="12"/>
        <end position="39"/>
    </location>
</feature>
<comment type="caution">
    <text evidence="2">The sequence shown here is derived from an EMBL/GenBank/DDBJ whole genome shotgun (WGS) entry which is preliminary data.</text>
</comment>